<dbReference type="SUPFAM" id="SSF51445">
    <property type="entry name" value="(Trans)glycosidases"/>
    <property type="match status" value="1"/>
</dbReference>
<dbReference type="OrthoDB" id="9761875at2"/>
<sequence>MIALPLVASMIGLSACSSGNEEQKPEPSPKAVQQQQGTPVPEWSDKAVMYEVNVRQYTKEGTFKAFEAHLPRLKELGVDILWFMPIHPISRTNRNGTLGSYYAVDDYKAVNPEFGTEEDFKALVDKAHELGFKVLLDLVANHTGWDHAWTANPGWYTTDEAGNIVMPPNTNWADVADLNYENEDMQDAMLDAMKYWVSEFDIDGYRADYAGGVPKSFWEKARVELEKVKPVYMLAEDDQQISLLSHAFNSNYGWPLYNLMNRVAKGQTGAEQVRLYAERLENSFPAGTYPLNFTSNHDENSWTGTEFERLGDAVQTMAALSFTLPGMPLIYSGQEAGLNKRLQFFEKDEIAWDDLSMQTFYQRLVKLKHDNAALWNGNAGGPYRSLEAGDGRLLAFERTKGDSTVVVIMNLSAEQVSGTVALNDLAGGYRAFSDGSLAELAAEHAVDLAPWAYEIYVKQ</sequence>
<comment type="caution">
    <text evidence="3">The sequence shown here is derived from an EMBL/GenBank/DDBJ whole genome shotgun (WGS) entry which is preliminary data.</text>
</comment>
<feature type="region of interest" description="Disordered" evidence="1">
    <location>
        <begin position="17"/>
        <end position="40"/>
    </location>
</feature>
<dbReference type="Gene3D" id="2.60.40.1180">
    <property type="entry name" value="Golgi alpha-mannosidase II"/>
    <property type="match status" value="1"/>
</dbReference>
<evidence type="ECO:0000259" key="2">
    <source>
        <dbReference type="SMART" id="SM00642"/>
    </source>
</evidence>
<dbReference type="EMBL" id="QXQA01000012">
    <property type="protein sequence ID" value="RIX51042.1"/>
    <property type="molecule type" value="Genomic_DNA"/>
</dbReference>
<keyword evidence="4" id="KW-1185">Reference proteome</keyword>
<evidence type="ECO:0000313" key="4">
    <source>
        <dbReference type="Proteomes" id="UP000266482"/>
    </source>
</evidence>
<dbReference type="InterPro" id="IPR017853">
    <property type="entry name" value="GH"/>
</dbReference>
<dbReference type="InterPro" id="IPR006047">
    <property type="entry name" value="GH13_cat_dom"/>
</dbReference>
<organism evidence="3 4">
    <name type="scientific">Paenibacillus nanensis</name>
    <dbReference type="NCBI Taxonomy" id="393251"/>
    <lineage>
        <taxon>Bacteria</taxon>
        <taxon>Bacillati</taxon>
        <taxon>Bacillota</taxon>
        <taxon>Bacilli</taxon>
        <taxon>Bacillales</taxon>
        <taxon>Paenibacillaceae</taxon>
        <taxon>Paenibacillus</taxon>
    </lineage>
</organism>
<dbReference type="SUPFAM" id="SSF51011">
    <property type="entry name" value="Glycosyl hydrolase domain"/>
    <property type="match status" value="1"/>
</dbReference>
<reference evidence="3 4" key="1">
    <citation type="submission" date="2018-09" db="EMBL/GenBank/DDBJ databases">
        <title>Paenibacillus aracenensis nov. sp. isolated from a cave in southern Spain.</title>
        <authorList>
            <person name="Jurado V."/>
            <person name="Gutierrez-Patricio S."/>
            <person name="Gonzalez-Pimentel J.L."/>
            <person name="Miller A.Z."/>
            <person name="Laiz L."/>
            <person name="Saiz-Jimenez C."/>
        </authorList>
    </citation>
    <scope>NUCLEOTIDE SEQUENCE [LARGE SCALE GENOMIC DNA]</scope>
    <source>
        <strain evidence="3 4">DSM 22867</strain>
    </source>
</reference>
<dbReference type="SMART" id="SM00642">
    <property type="entry name" value="Aamy"/>
    <property type="match status" value="1"/>
</dbReference>
<protein>
    <submittedName>
        <fullName evidence="3">Alpha-amylase</fullName>
    </submittedName>
</protein>
<accession>A0A3A1UV44</accession>
<dbReference type="GO" id="GO:0005975">
    <property type="term" value="P:carbohydrate metabolic process"/>
    <property type="evidence" value="ECO:0007669"/>
    <property type="project" value="InterPro"/>
</dbReference>
<dbReference type="CDD" id="cd11313">
    <property type="entry name" value="AmyAc_arch_bac_AmyA"/>
    <property type="match status" value="1"/>
</dbReference>
<dbReference type="InterPro" id="IPR013780">
    <property type="entry name" value="Glyco_hydro_b"/>
</dbReference>
<dbReference type="PANTHER" id="PTHR47786:SF2">
    <property type="entry name" value="GLYCOSYL HYDROLASE FAMILY 13 CATALYTIC DOMAIN-CONTAINING PROTEIN"/>
    <property type="match status" value="1"/>
</dbReference>
<proteinExistence type="predicted"/>
<name>A0A3A1UV44_9BACL</name>
<dbReference type="Gene3D" id="3.20.20.80">
    <property type="entry name" value="Glycosidases"/>
    <property type="match status" value="1"/>
</dbReference>
<dbReference type="PANTHER" id="PTHR47786">
    <property type="entry name" value="ALPHA-1,4-GLUCAN:MALTOSE-1-PHOSPHATE MALTOSYLTRANSFERASE"/>
    <property type="match status" value="1"/>
</dbReference>
<evidence type="ECO:0000313" key="3">
    <source>
        <dbReference type="EMBL" id="RIX51042.1"/>
    </source>
</evidence>
<dbReference type="Pfam" id="PF00128">
    <property type="entry name" value="Alpha-amylase"/>
    <property type="match status" value="2"/>
</dbReference>
<gene>
    <name evidence="3" type="ORF">D3P08_18340</name>
</gene>
<dbReference type="Proteomes" id="UP000266482">
    <property type="component" value="Unassembled WGS sequence"/>
</dbReference>
<feature type="domain" description="Glycosyl hydrolase family 13 catalytic" evidence="2">
    <location>
        <begin position="51"/>
        <end position="368"/>
    </location>
</feature>
<dbReference type="AlphaFoldDB" id="A0A3A1UV44"/>
<evidence type="ECO:0000256" key="1">
    <source>
        <dbReference type="SAM" id="MobiDB-lite"/>
    </source>
</evidence>